<proteinExistence type="inferred from homology"/>
<evidence type="ECO:0000256" key="4">
    <source>
        <dbReference type="ARBA" id="ARBA00022771"/>
    </source>
</evidence>
<evidence type="ECO:0000259" key="9">
    <source>
        <dbReference type="PROSITE" id="PS51522"/>
    </source>
</evidence>
<dbReference type="GO" id="GO:0008270">
    <property type="term" value="F:zinc ion binding"/>
    <property type="evidence" value="ECO:0007669"/>
    <property type="project" value="UniProtKB-KW"/>
</dbReference>
<evidence type="ECO:0000256" key="5">
    <source>
        <dbReference type="ARBA" id="ARBA00022833"/>
    </source>
</evidence>
<dbReference type="Pfam" id="PF05741">
    <property type="entry name" value="zf-nanos"/>
    <property type="match status" value="1"/>
</dbReference>
<dbReference type="InterPro" id="IPR024161">
    <property type="entry name" value="Znf_nanos-typ"/>
</dbReference>
<dbReference type="GO" id="GO:0003723">
    <property type="term" value="F:RNA binding"/>
    <property type="evidence" value="ECO:0007669"/>
    <property type="project" value="UniProtKB-UniRule"/>
</dbReference>
<keyword evidence="4 8" id="KW-0863">Zinc-finger</keyword>
<evidence type="ECO:0000256" key="1">
    <source>
        <dbReference type="ARBA" id="ARBA00004496"/>
    </source>
</evidence>
<dbReference type="InterPro" id="IPR038129">
    <property type="entry name" value="Nanos_sf"/>
</dbReference>
<accession>A0A8S4RCS2</accession>
<dbReference type="Gene3D" id="4.10.60.30">
    <property type="entry name" value="Nanos, RNA-binding domain"/>
    <property type="match status" value="1"/>
</dbReference>
<protein>
    <submittedName>
        <fullName evidence="10">Jg1684 protein</fullName>
    </submittedName>
    <submittedName>
        <fullName evidence="11">Jg1687 protein</fullName>
    </submittedName>
</protein>
<comment type="similarity">
    <text evidence="8">Belongs to the nanos family.</text>
</comment>
<gene>
    <name evidence="11" type="primary">jg1687</name>
    <name evidence="10" type="synonym">jg1684</name>
    <name evidence="10" type="ORF">PAEG_LOCUS12366</name>
    <name evidence="11" type="ORF">PAEG_LOCUS12369</name>
</gene>
<sequence>MDINMIIEGYLQKASILQEAMPKLSLEKTISNNAFAEKRSDWQKDALLAVKRDPAVLEAKVTVKDQSVFNSLMDLEPPKKPTGFQPRNTPEARPRLDFDNKMCMERAALLSLSSTQFSLLLKYVDTLRQQRMSSQKQIECGFCKNNRQPEVWYTTHALKDAKGRVRCPILRSFVCPQCGSTGDRAHTISHCPRRK</sequence>
<evidence type="ECO:0000256" key="6">
    <source>
        <dbReference type="ARBA" id="ARBA00022845"/>
    </source>
</evidence>
<organism evidence="11 12">
    <name type="scientific">Pararge aegeria aegeria</name>
    <dbReference type="NCBI Taxonomy" id="348720"/>
    <lineage>
        <taxon>Eukaryota</taxon>
        <taxon>Metazoa</taxon>
        <taxon>Ecdysozoa</taxon>
        <taxon>Arthropoda</taxon>
        <taxon>Hexapoda</taxon>
        <taxon>Insecta</taxon>
        <taxon>Pterygota</taxon>
        <taxon>Neoptera</taxon>
        <taxon>Endopterygota</taxon>
        <taxon>Lepidoptera</taxon>
        <taxon>Glossata</taxon>
        <taxon>Ditrysia</taxon>
        <taxon>Papilionoidea</taxon>
        <taxon>Nymphalidae</taxon>
        <taxon>Satyrinae</taxon>
        <taxon>Satyrini</taxon>
        <taxon>Parargina</taxon>
        <taxon>Pararge</taxon>
    </lineage>
</organism>
<keyword evidence="2" id="KW-0963">Cytoplasm</keyword>
<dbReference type="AlphaFoldDB" id="A0A8S4RCS2"/>
<evidence type="ECO:0000256" key="8">
    <source>
        <dbReference type="PROSITE-ProRule" id="PRU00855"/>
    </source>
</evidence>
<keyword evidence="5" id="KW-0862">Zinc</keyword>
<comment type="subcellular location">
    <subcellularLocation>
        <location evidence="1">Cytoplasm</location>
    </subcellularLocation>
</comment>
<keyword evidence="12" id="KW-1185">Reference proteome</keyword>
<dbReference type="PROSITE" id="PS51522">
    <property type="entry name" value="ZF_NANOS"/>
    <property type="match status" value="1"/>
</dbReference>
<evidence type="ECO:0000313" key="12">
    <source>
        <dbReference type="Proteomes" id="UP000838756"/>
    </source>
</evidence>
<comment type="caution">
    <text evidence="11">The sequence shown here is derived from an EMBL/GenBank/DDBJ whole genome shotgun (WGS) entry which is preliminary data.</text>
</comment>
<keyword evidence="6 8" id="KW-0810">Translation regulation</keyword>
<dbReference type="EMBL" id="CAKXAJ010025064">
    <property type="protein sequence ID" value="CAH2234544.1"/>
    <property type="molecule type" value="Genomic_DNA"/>
</dbReference>
<dbReference type="EMBL" id="CAKXAJ010025064">
    <property type="protein sequence ID" value="CAH2234547.1"/>
    <property type="molecule type" value="Genomic_DNA"/>
</dbReference>
<dbReference type="GO" id="GO:0006417">
    <property type="term" value="P:regulation of translation"/>
    <property type="evidence" value="ECO:0007669"/>
    <property type="project" value="UniProtKB-UniRule"/>
</dbReference>
<feature type="domain" description="Nanos-type" evidence="9">
    <location>
        <begin position="139"/>
        <end position="193"/>
    </location>
</feature>
<dbReference type="Proteomes" id="UP000838756">
    <property type="component" value="Unassembled WGS sequence"/>
</dbReference>
<evidence type="ECO:0000256" key="7">
    <source>
        <dbReference type="ARBA" id="ARBA00022884"/>
    </source>
</evidence>
<dbReference type="PANTHER" id="PTHR12887">
    <property type="entry name" value="NANOS PROTEIN"/>
    <property type="match status" value="1"/>
</dbReference>
<evidence type="ECO:0000313" key="10">
    <source>
        <dbReference type="EMBL" id="CAH2234544.1"/>
    </source>
</evidence>
<evidence type="ECO:0000313" key="11">
    <source>
        <dbReference type="EMBL" id="CAH2234547.1"/>
    </source>
</evidence>
<keyword evidence="3" id="KW-0479">Metal-binding</keyword>
<dbReference type="OrthoDB" id="10010129at2759"/>
<dbReference type="InterPro" id="IPR008705">
    <property type="entry name" value="Nanos/Xcar2"/>
</dbReference>
<reference evidence="11" key="1">
    <citation type="submission" date="2022-03" db="EMBL/GenBank/DDBJ databases">
        <authorList>
            <person name="Lindestad O."/>
        </authorList>
    </citation>
    <scope>NUCLEOTIDE SEQUENCE</scope>
</reference>
<keyword evidence="7 8" id="KW-0694">RNA-binding</keyword>
<evidence type="ECO:0000256" key="2">
    <source>
        <dbReference type="ARBA" id="ARBA00022490"/>
    </source>
</evidence>
<evidence type="ECO:0000256" key="3">
    <source>
        <dbReference type="ARBA" id="ARBA00022723"/>
    </source>
</evidence>
<name>A0A8S4RCS2_9NEOP</name>
<dbReference type="GO" id="GO:0005737">
    <property type="term" value="C:cytoplasm"/>
    <property type="evidence" value="ECO:0007669"/>
    <property type="project" value="UniProtKB-SubCell"/>
</dbReference>